<proteinExistence type="predicted"/>
<dbReference type="STRING" id="582851.GCA_900162665_01933"/>
<feature type="transmembrane region" description="Helical" evidence="1">
    <location>
        <begin position="177"/>
        <end position="195"/>
    </location>
</feature>
<dbReference type="OrthoDB" id="2320684at2"/>
<feature type="transmembrane region" description="Helical" evidence="1">
    <location>
        <begin position="314"/>
        <end position="333"/>
    </location>
</feature>
<gene>
    <name evidence="2" type="ORF">OSO01_31500</name>
</gene>
<feature type="transmembrane region" description="Helical" evidence="1">
    <location>
        <begin position="20"/>
        <end position="38"/>
    </location>
</feature>
<accession>A0A511ZLS2</accession>
<comment type="caution">
    <text evidence="2">The sequence shown here is derived from an EMBL/GenBank/DDBJ whole genome shotgun (WGS) entry which is preliminary data.</text>
</comment>
<feature type="transmembrane region" description="Helical" evidence="1">
    <location>
        <begin position="283"/>
        <end position="302"/>
    </location>
</feature>
<reference evidence="2 3" key="1">
    <citation type="submission" date="2019-07" db="EMBL/GenBank/DDBJ databases">
        <title>Whole genome shotgun sequence of Oceanobacillus sojae NBRC 105379.</title>
        <authorList>
            <person name="Hosoyama A."/>
            <person name="Uohara A."/>
            <person name="Ohji S."/>
            <person name="Ichikawa N."/>
        </authorList>
    </citation>
    <scope>NUCLEOTIDE SEQUENCE [LARGE SCALE GENOMIC DNA]</scope>
    <source>
        <strain evidence="2 3">NBRC 105379</strain>
    </source>
</reference>
<dbReference type="Proteomes" id="UP000321558">
    <property type="component" value="Unassembled WGS sequence"/>
</dbReference>
<dbReference type="EMBL" id="BJYM01000013">
    <property type="protein sequence ID" value="GEN88411.1"/>
    <property type="molecule type" value="Genomic_DNA"/>
</dbReference>
<evidence type="ECO:0000313" key="2">
    <source>
        <dbReference type="EMBL" id="GEN88411.1"/>
    </source>
</evidence>
<organism evidence="2 3">
    <name type="scientific">Oceanobacillus sojae</name>
    <dbReference type="NCBI Taxonomy" id="582851"/>
    <lineage>
        <taxon>Bacteria</taxon>
        <taxon>Bacillati</taxon>
        <taxon>Bacillota</taxon>
        <taxon>Bacilli</taxon>
        <taxon>Bacillales</taxon>
        <taxon>Bacillaceae</taxon>
        <taxon>Oceanobacillus</taxon>
    </lineage>
</organism>
<keyword evidence="3" id="KW-1185">Reference proteome</keyword>
<keyword evidence="1" id="KW-0472">Membrane</keyword>
<feature type="transmembrane region" description="Helical" evidence="1">
    <location>
        <begin position="378"/>
        <end position="399"/>
    </location>
</feature>
<keyword evidence="1" id="KW-1133">Transmembrane helix</keyword>
<feature type="transmembrane region" description="Helical" evidence="1">
    <location>
        <begin position="224"/>
        <end position="247"/>
    </location>
</feature>
<protein>
    <submittedName>
        <fullName evidence="2">Uncharacterized protein</fullName>
    </submittedName>
</protein>
<sequence length="409" mass="47323">MTISMIIHEFKMMLRSKKNVLFIIALISLIVAYCFLILPNRETADSFDIEEKEAEMENLGAMRQGMIDRGGTGFNRMTGTPYAQNTYEFQVKSRLVHAFKDQNFHRFVQLKMKENDYDTRIASLDWNLIADAPYPSLDMERNIELTKLRYQGYLDADVSITYEMIEQKTALQTSVKFILDTTAAILLFCAIYFSSDMITRNKEHRSVLQGVPVGWYRLINVKSFVAFLYTLVILLGLFLLAMLLIAIQNGFGSFKLPVPITLPSSQPDDYMGYRFSEFDNMTIAKFLLLSLGIIPVLIYLFIRLNAIFSLLFKNPWIVIMVSTVLLFVERIYYSRTTTELFGIDLSYFPQTYFDFGRVISGEKYYLIHLESITYQQGIIVLLSSIVVLEIILFVISRAINKRKFYRKAA</sequence>
<dbReference type="RefSeq" id="WP_147211368.1">
    <property type="nucleotide sequence ID" value="NZ_BJYM01000013.1"/>
</dbReference>
<evidence type="ECO:0000313" key="3">
    <source>
        <dbReference type="Proteomes" id="UP000321558"/>
    </source>
</evidence>
<name>A0A511ZLS2_9BACI</name>
<dbReference type="AlphaFoldDB" id="A0A511ZLS2"/>
<evidence type="ECO:0000256" key="1">
    <source>
        <dbReference type="SAM" id="Phobius"/>
    </source>
</evidence>
<keyword evidence="1" id="KW-0812">Transmembrane</keyword>